<keyword evidence="4 7" id="KW-0812">Transmembrane</keyword>
<sequence>MDIIIELTIIEETELLKKFAKNQWLYISLFTILAFSLLTLANYQFASTNPGGNDFLVHWMGTRNFVTEGTSPYSDETALNIQTLIYGRAAQEGEHEMRVAYPLYSIFLFLPFALIKDYVLARALWMSVLEISLVLITILSLRLTFWKVRPLWLAGFLLFVILSYHGARPLINGNAIIVITLFVLLALMCIRNGKDEAAGILLALSTIKPQNVILLVAFVLLWAIFNKRTKIIAYFLGSMFLLVGFATVLIPDWFVQDFREILRYPSYNPPLSLGAAVAAKFGGVGQRLSYVITGVLTTLLLFEWWLGRFADTKRFLWLAFLTIAISQWIGISTDPGNFILLYPGMFFCFAMIDARWKGKSKLFIGILLGVLLVGLWMLFLVTAHHSYTLIQSSYMFLPMPFVCLLLLYWVRWWSVKSNRINSFESFDFL</sequence>
<feature type="transmembrane region" description="Helical" evidence="7">
    <location>
        <begin position="199"/>
        <end position="224"/>
    </location>
</feature>
<evidence type="ECO:0000256" key="1">
    <source>
        <dbReference type="ARBA" id="ARBA00004651"/>
    </source>
</evidence>
<feature type="transmembrane region" description="Helical" evidence="7">
    <location>
        <begin position="151"/>
        <end position="167"/>
    </location>
</feature>
<evidence type="ECO:0000256" key="5">
    <source>
        <dbReference type="ARBA" id="ARBA00022989"/>
    </source>
</evidence>
<evidence type="ECO:0000256" key="2">
    <source>
        <dbReference type="ARBA" id="ARBA00022475"/>
    </source>
</evidence>
<proteinExistence type="predicted"/>
<gene>
    <name evidence="8" type="ORF">SDC9_99517</name>
</gene>
<keyword evidence="5 7" id="KW-1133">Transmembrane helix</keyword>
<evidence type="ECO:0000256" key="3">
    <source>
        <dbReference type="ARBA" id="ARBA00022679"/>
    </source>
</evidence>
<feature type="transmembrane region" description="Helical" evidence="7">
    <location>
        <begin position="288"/>
        <end position="306"/>
    </location>
</feature>
<feature type="transmembrane region" description="Helical" evidence="7">
    <location>
        <begin position="389"/>
        <end position="410"/>
    </location>
</feature>
<dbReference type="EMBL" id="VSSQ01014013">
    <property type="protein sequence ID" value="MPM52755.1"/>
    <property type="molecule type" value="Genomic_DNA"/>
</dbReference>
<dbReference type="GO" id="GO:0016758">
    <property type="term" value="F:hexosyltransferase activity"/>
    <property type="evidence" value="ECO:0007669"/>
    <property type="project" value="InterPro"/>
</dbReference>
<accession>A0A645AHS8</accession>
<evidence type="ECO:0000256" key="7">
    <source>
        <dbReference type="SAM" id="Phobius"/>
    </source>
</evidence>
<evidence type="ECO:0008006" key="9">
    <source>
        <dbReference type="Google" id="ProtNLM"/>
    </source>
</evidence>
<feature type="transmembrane region" description="Helical" evidence="7">
    <location>
        <begin position="231"/>
        <end position="250"/>
    </location>
</feature>
<dbReference type="Pfam" id="PF09594">
    <property type="entry name" value="GT87"/>
    <property type="match status" value="1"/>
</dbReference>
<organism evidence="8">
    <name type="scientific">bioreactor metagenome</name>
    <dbReference type="NCBI Taxonomy" id="1076179"/>
    <lineage>
        <taxon>unclassified sequences</taxon>
        <taxon>metagenomes</taxon>
        <taxon>ecological metagenomes</taxon>
    </lineage>
</organism>
<keyword evidence="2" id="KW-1003">Cell membrane</keyword>
<evidence type="ECO:0000313" key="8">
    <source>
        <dbReference type="EMBL" id="MPM52755.1"/>
    </source>
</evidence>
<dbReference type="InterPro" id="IPR018584">
    <property type="entry name" value="GT87"/>
</dbReference>
<feature type="transmembrane region" description="Helical" evidence="7">
    <location>
        <begin position="24"/>
        <end position="45"/>
    </location>
</feature>
<dbReference type="AlphaFoldDB" id="A0A645AHS8"/>
<evidence type="ECO:0000256" key="6">
    <source>
        <dbReference type="ARBA" id="ARBA00023136"/>
    </source>
</evidence>
<comment type="caution">
    <text evidence="8">The sequence shown here is derived from an EMBL/GenBank/DDBJ whole genome shotgun (WGS) entry which is preliminary data.</text>
</comment>
<feature type="transmembrane region" description="Helical" evidence="7">
    <location>
        <begin position="174"/>
        <end position="193"/>
    </location>
</feature>
<keyword evidence="3" id="KW-0808">Transferase</keyword>
<reference evidence="8" key="1">
    <citation type="submission" date="2019-08" db="EMBL/GenBank/DDBJ databases">
        <authorList>
            <person name="Kucharzyk K."/>
            <person name="Murdoch R.W."/>
            <person name="Higgins S."/>
            <person name="Loffler F."/>
        </authorList>
    </citation>
    <scope>NUCLEOTIDE SEQUENCE</scope>
</reference>
<dbReference type="GO" id="GO:0005886">
    <property type="term" value="C:plasma membrane"/>
    <property type="evidence" value="ECO:0007669"/>
    <property type="project" value="UniProtKB-SubCell"/>
</dbReference>
<feature type="transmembrane region" description="Helical" evidence="7">
    <location>
        <begin position="363"/>
        <end position="383"/>
    </location>
</feature>
<feature type="transmembrane region" description="Helical" evidence="7">
    <location>
        <begin position="123"/>
        <end position="145"/>
    </location>
</feature>
<keyword evidence="6 7" id="KW-0472">Membrane</keyword>
<protein>
    <recommendedName>
        <fullName evidence="9">DUF2029 domain-containing protein</fullName>
    </recommendedName>
</protein>
<evidence type="ECO:0000256" key="4">
    <source>
        <dbReference type="ARBA" id="ARBA00022692"/>
    </source>
</evidence>
<comment type="subcellular location">
    <subcellularLocation>
        <location evidence="1">Cell membrane</location>
        <topology evidence="1">Multi-pass membrane protein</topology>
    </subcellularLocation>
</comment>
<name>A0A645AHS8_9ZZZZ</name>